<feature type="compositionally biased region" description="Low complexity" evidence="1">
    <location>
        <begin position="304"/>
        <end position="333"/>
    </location>
</feature>
<comment type="caution">
    <text evidence="3">The sequence shown here is derived from an EMBL/GenBank/DDBJ whole genome shotgun (WGS) entry which is preliminary data.</text>
</comment>
<evidence type="ECO:0000256" key="1">
    <source>
        <dbReference type="SAM" id="MobiDB-lite"/>
    </source>
</evidence>
<reference evidence="3" key="1">
    <citation type="journal article" date="2022" name="bioRxiv">
        <title>Deciphering the potential niche of two novel black yeast fungi from a biological soil crust based on their genomes, phenotypes, and melanin regulation.</title>
        <authorList>
            <consortium name="DOE Joint Genome Institute"/>
            <person name="Carr E.C."/>
            <person name="Barton Q."/>
            <person name="Grambo S."/>
            <person name="Sullivan M."/>
            <person name="Renfro C.M."/>
            <person name="Kuo A."/>
            <person name="Pangilinan J."/>
            <person name="Lipzen A."/>
            <person name="Keymanesh K."/>
            <person name="Savage E."/>
            <person name="Barry K."/>
            <person name="Grigoriev I.V."/>
            <person name="Riekhof W.R."/>
            <person name="Harris S.S."/>
        </authorList>
    </citation>
    <scope>NUCLEOTIDE SEQUENCE</scope>
    <source>
        <strain evidence="3">JF 03-4F</strain>
    </source>
</reference>
<feature type="compositionally biased region" description="Low complexity" evidence="1">
    <location>
        <begin position="614"/>
        <end position="644"/>
    </location>
</feature>
<feature type="signal peptide" evidence="2">
    <location>
        <begin position="1"/>
        <end position="17"/>
    </location>
</feature>
<feature type="compositionally biased region" description="Low complexity" evidence="1">
    <location>
        <begin position="280"/>
        <end position="289"/>
    </location>
</feature>
<proteinExistence type="predicted"/>
<dbReference type="AlphaFoldDB" id="A0AAN6DYV3"/>
<feature type="region of interest" description="Disordered" evidence="1">
    <location>
        <begin position="234"/>
        <end position="371"/>
    </location>
</feature>
<gene>
    <name evidence="3" type="ORF">EDD36DRAFT_177452</name>
</gene>
<keyword evidence="4" id="KW-1185">Reference proteome</keyword>
<name>A0AAN6DYV3_9EURO</name>
<evidence type="ECO:0000313" key="4">
    <source>
        <dbReference type="Proteomes" id="UP001203852"/>
    </source>
</evidence>
<feature type="compositionally biased region" description="Low complexity" evidence="1">
    <location>
        <begin position="253"/>
        <end position="266"/>
    </location>
</feature>
<dbReference type="Proteomes" id="UP001203852">
    <property type="component" value="Unassembled WGS sequence"/>
</dbReference>
<keyword evidence="2" id="KW-0732">Signal</keyword>
<feature type="region of interest" description="Disordered" evidence="1">
    <location>
        <begin position="609"/>
        <end position="644"/>
    </location>
</feature>
<sequence length="671" mass="65579">MHLSWSLVSLSAAAASAQDPTLSRRLALKYSNKGPRGVAYTNSTALSNSSTTTTSTSLAPPSLPVISTGSWTNSSVAVFLNSTTDTPTCTGSVTYVGAVPPTVYVTVTEGFDVTVTASNVSVTDTATLITPLPACQATVIPGAVPGASNAPFIPANATAETASPTRTGGLVPQIFPASLPQVATASPEETATAPPFAPAATQATPVYTSASYTSTVIVTKKTPVTVVAPSTTSPAVNFQSISPASAPSPPSPTTRKTSSTASPGGNNAPGGGNGGGDSNSGGASQASSTGGSGTGGSNQGSSGGNSYTGSSSTSGSNSGSGNTGEGSSKNGNTAGSGSGGNTNPGAKTNIVATSSPPTPNQAGAGTGQSTSVATTSTKLGLGNIIASILNSPFATPAPTTSANAIAPLTTTVDNVRVVVSSSDVIIGSQTIAIPTAAATTVQANGATFTVHPSEIVAPSATITITRVQQNNVAMTSAPVQTVSFITTVGDLTFTVGPTVAILSGTTYRIGANAPATTVIVHGTKVSIGSDGVGLPSTTIAPATLVTSPFVVYTTEGLTFSVDQSEVVVAGTTYQIGSDASQVKTTIAGETISFGPGGVGLDSTTIVPTAPPSQTTTTLGSVKSTTASKSHTAASSTQSATETDSGASAPRLSLLQLGGWPFMAVILAVLVF</sequence>
<protein>
    <submittedName>
        <fullName evidence="3">Uncharacterized protein</fullName>
    </submittedName>
</protein>
<dbReference type="EMBL" id="MU404352">
    <property type="protein sequence ID" value="KAI1615149.1"/>
    <property type="molecule type" value="Genomic_DNA"/>
</dbReference>
<evidence type="ECO:0000313" key="3">
    <source>
        <dbReference type="EMBL" id="KAI1615149.1"/>
    </source>
</evidence>
<feature type="compositionally biased region" description="Gly residues" evidence="1">
    <location>
        <begin position="267"/>
        <end position="279"/>
    </location>
</feature>
<feature type="chain" id="PRO_5042902742" evidence="2">
    <location>
        <begin position="18"/>
        <end position="671"/>
    </location>
</feature>
<organism evidence="3 4">
    <name type="scientific">Exophiala viscosa</name>
    <dbReference type="NCBI Taxonomy" id="2486360"/>
    <lineage>
        <taxon>Eukaryota</taxon>
        <taxon>Fungi</taxon>
        <taxon>Dikarya</taxon>
        <taxon>Ascomycota</taxon>
        <taxon>Pezizomycotina</taxon>
        <taxon>Eurotiomycetes</taxon>
        <taxon>Chaetothyriomycetidae</taxon>
        <taxon>Chaetothyriales</taxon>
        <taxon>Herpotrichiellaceae</taxon>
        <taxon>Exophiala</taxon>
    </lineage>
</organism>
<feature type="compositionally biased region" description="Low complexity" evidence="1">
    <location>
        <begin position="234"/>
        <end position="245"/>
    </location>
</feature>
<feature type="compositionally biased region" description="Polar residues" evidence="1">
    <location>
        <begin position="350"/>
        <end position="371"/>
    </location>
</feature>
<evidence type="ECO:0000256" key="2">
    <source>
        <dbReference type="SAM" id="SignalP"/>
    </source>
</evidence>
<feature type="compositionally biased region" description="Gly residues" evidence="1">
    <location>
        <begin position="290"/>
        <end position="303"/>
    </location>
</feature>
<accession>A0AAN6DYV3</accession>